<organism evidence="2 3">
    <name type="scientific">Phocaeicola plebeius CAG:211</name>
    <dbReference type="NCBI Taxonomy" id="1263052"/>
    <lineage>
        <taxon>Bacteria</taxon>
        <taxon>Pseudomonadati</taxon>
        <taxon>Bacteroidota</taxon>
        <taxon>Bacteroidia</taxon>
        <taxon>Bacteroidales</taxon>
        <taxon>Bacteroidaceae</taxon>
        <taxon>Phocaeicola</taxon>
    </lineage>
</organism>
<proteinExistence type="predicted"/>
<keyword evidence="1" id="KW-0472">Membrane</keyword>
<name>R5V8F7_9BACT</name>
<reference evidence="2" key="1">
    <citation type="submission" date="2012-11" db="EMBL/GenBank/DDBJ databases">
        <title>Dependencies among metagenomic species, viruses, plasmids and units of genetic variation.</title>
        <authorList>
            <person name="Nielsen H.B."/>
            <person name="Almeida M."/>
            <person name="Juncker A.S."/>
            <person name="Rasmussen S."/>
            <person name="Li J."/>
            <person name="Sunagawa S."/>
            <person name="Plichta D."/>
            <person name="Gautier L."/>
            <person name="Le Chatelier E."/>
            <person name="Peletier E."/>
            <person name="Bonde I."/>
            <person name="Nielsen T."/>
            <person name="Manichanh C."/>
            <person name="Arumugam M."/>
            <person name="Batto J."/>
            <person name="Santos M.B.Q.D."/>
            <person name="Blom N."/>
            <person name="Borruel N."/>
            <person name="Burgdorf K.S."/>
            <person name="Boumezbeur F."/>
            <person name="Casellas F."/>
            <person name="Dore J."/>
            <person name="Guarner F."/>
            <person name="Hansen T."/>
            <person name="Hildebrand F."/>
            <person name="Kaas R.S."/>
            <person name="Kennedy S."/>
            <person name="Kristiansen K."/>
            <person name="Kultima J.R."/>
            <person name="Leonard P."/>
            <person name="Levenez F."/>
            <person name="Lund O."/>
            <person name="Moumen B."/>
            <person name="Le Paslier D."/>
            <person name="Pons N."/>
            <person name="Pedersen O."/>
            <person name="Prifti E."/>
            <person name="Qin J."/>
            <person name="Raes J."/>
            <person name="Tap J."/>
            <person name="Tims S."/>
            <person name="Ussery D.W."/>
            <person name="Yamada T."/>
            <person name="MetaHit consortium"/>
            <person name="Renault P."/>
            <person name="Sicheritz-Ponten T."/>
            <person name="Bork P."/>
            <person name="Wang J."/>
            <person name="Brunak S."/>
            <person name="Ehrlich S.D."/>
        </authorList>
    </citation>
    <scope>NUCLEOTIDE SEQUENCE [LARGE SCALE GENOMIC DNA]</scope>
</reference>
<dbReference type="EMBL" id="CBAT010000084">
    <property type="protein sequence ID" value="CCZ86868.1"/>
    <property type="molecule type" value="Genomic_DNA"/>
</dbReference>
<keyword evidence="1" id="KW-0812">Transmembrane</keyword>
<feature type="transmembrane region" description="Helical" evidence="1">
    <location>
        <begin position="24"/>
        <end position="41"/>
    </location>
</feature>
<evidence type="ECO:0000313" key="2">
    <source>
        <dbReference type="EMBL" id="CCZ86868.1"/>
    </source>
</evidence>
<sequence>MKILLALCALSVLVMHFNQDLNPVYWIGFSGFVITGFWAAYKMDKDGRASKGNKEHLR</sequence>
<dbReference type="RefSeq" id="WP_022053940.1">
    <property type="nucleotide sequence ID" value="NZ_HF998153.1"/>
</dbReference>
<dbReference type="Proteomes" id="UP000018372">
    <property type="component" value="Unassembled WGS sequence"/>
</dbReference>
<evidence type="ECO:0000313" key="3">
    <source>
        <dbReference type="Proteomes" id="UP000018372"/>
    </source>
</evidence>
<accession>R5V8F7</accession>
<dbReference type="AlphaFoldDB" id="R5V8F7"/>
<comment type="caution">
    <text evidence="2">The sequence shown here is derived from an EMBL/GenBank/DDBJ whole genome shotgun (WGS) entry which is preliminary data.</text>
</comment>
<keyword evidence="1" id="KW-1133">Transmembrane helix</keyword>
<evidence type="ECO:0000256" key="1">
    <source>
        <dbReference type="SAM" id="Phobius"/>
    </source>
</evidence>
<protein>
    <submittedName>
        <fullName evidence="2">Uncharacterized protein</fullName>
    </submittedName>
</protein>
<gene>
    <name evidence="2" type="ORF">BN536_01718</name>
</gene>